<sequence>MSTTLLVAVALSPLLVAYVVACIRDPLRYAMPPYAVLIPFSSLISIGPGAFGSVSSLLGVLLGLGLLVQLVTTRRGSAHISLAVPVWLAFLALCGFSLFWSVSPTDTTDGFAVLASLVVLFVALVLTRFDQTTLRRFENAILLGGVLVVGYGLAQLLFLGGLPTGEAGGARFGEDLLGANNQAASLLLPTAIAAGRTVAGAVTGRLVYGAVTLGLLFGVVMTGSRGGLLAVIVVVGAVVLFGVAPRASKIALMATATVLLTFVIVVNPGGIGERQLGKESTSGRSEIWAVGVYACRHYCLTGAGWGGFPTVYAEERASVAEAKVLRRGTAFEPHNVYLLALIEAGVLGLVLVLVGLGIAVVTALRLPPLMRGPPVGAILGTLVGSFFLSNLEYKFFWAVLIYVAVSGSVAAAARAGNVPCAPSQDRTLVAAGQDGR</sequence>
<evidence type="ECO:0000256" key="4">
    <source>
        <dbReference type="ARBA" id="ARBA00023136"/>
    </source>
</evidence>
<keyword evidence="4 5" id="KW-0472">Membrane</keyword>
<feature type="transmembrane region" description="Helical" evidence="5">
    <location>
        <begin position="111"/>
        <end position="129"/>
    </location>
</feature>
<dbReference type="InterPro" id="IPR007016">
    <property type="entry name" value="O-antigen_ligase-rel_domated"/>
</dbReference>
<feature type="transmembrane region" description="Helical" evidence="5">
    <location>
        <begin position="45"/>
        <end position="68"/>
    </location>
</feature>
<dbReference type="Proteomes" id="UP000319865">
    <property type="component" value="Unassembled WGS sequence"/>
</dbReference>
<comment type="caution">
    <text evidence="7">The sequence shown here is derived from an EMBL/GenBank/DDBJ whole genome shotgun (WGS) entry which is preliminary data.</text>
</comment>
<dbReference type="GO" id="GO:0016874">
    <property type="term" value="F:ligase activity"/>
    <property type="evidence" value="ECO:0007669"/>
    <property type="project" value="UniProtKB-KW"/>
</dbReference>
<dbReference type="OrthoDB" id="9814648at2"/>
<keyword evidence="7" id="KW-0436">Ligase</keyword>
<feature type="transmembrane region" description="Helical" evidence="5">
    <location>
        <begin position="336"/>
        <end position="364"/>
    </location>
</feature>
<evidence type="ECO:0000256" key="3">
    <source>
        <dbReference type="ARBA" id="ARBA00022989"/>
    </source>
</evidence>
<proteinExistence type="predicted"/>
<feature type="transmembrane region" description="Helical" evidence="5">
    <location>
        <begin position="198"/>
        <end position="220"/>
    </location>
</feature>
<comment type="subcellular location">
    <subcellularLocation>
        <location evidence="1">Membrane</location>
        <topology evidence="1">Multi-pass membrane protein</topology>
    </subcellularLocation>
</comment>
<accession>A0A543P1F4</accession>
<feature type="transmembrane region" description="Helical" evidence="5">
    <location>
        <begin position="80"/>
        <end position="99"/>
    </location>
</feature>
<name>A0A543P1F4_9ACTN</name>
<evidence type="ECO:0000256" key="2">
    <source>
        <dbReference type="ARBA" id="ARBA00022692"/>
    </source>
</evidence>
<keyword evidence="3 5" id="KW-1133">Transmembrane helix</keyword>
<dbReference type="RefSeq" id="WP_142027791.1">
    <property type="nucleotide sequence ID" value="NZ_VFQE01000002.1"/>
</dbReference>
<feature type="transmembrane region" description="Helical" evidence="5">
    <location>
        <begin position="395"/>
        <end position="413"/>
    </location>
</feature>
<gene>
    <name evidence="7" type="ORF">FHU33_4571</name>
</gene>
<evidence type="ECO:0000259" key="6">
    <source>
        <dbReference type="Pfam" id="PF04932"/>
    </source>
</evidence>
<dbReference type="PANTHER" id="PTHR37422">
    <property type="entry name" value="TEICHURONIC ACID BIOSYNTHESIS PROTEIN TUAE"/>
    <property type="match status" value="1"/>
</dbReference>
<dbReference type="InterPro" id="IPR051533">
    <property type="entry name" value="WaaL-like"/>
</dbReference>
<evidence type="ECO:0000256" key="1">
    <source>
        <dbReference type="ARBA" id="ARBA00004141"/>
    </source>
</evidence>
<dbReference type="Pfam" id="PF04932">
    <property type="entry name" value="Wzy_C"/>
    <property type="match status" value="1"/>
</dbReference>
<keyword evidence="8" id="KW-1185">Reference proteome</keyword>
<dbReference type="AlphaFoldDB" id="A0A543P1F4"/>
<reference evidence="7 8" key="1">
    <citation type="submission" date="2019-06" db="EMBL/GenBank/DDBJ databases">
        <title>Sequencing the genomes of 1000 actinobacteria strains.</title>
        <authorList>
            <person name="Klenk H.-P."/>
        </authorList>
    </citation>
    <scope>NUCLEOTIDE SEQUENCE [LARGE SCALE GENOMIC DNA]</scope>
    <source>
        <strain evidence="7 8">DSM 46837</strain>
    </source>
</reference>
<feature type="domain" description="O-antigen ligase-related" evidence="6">
    <location>
        <begin position="211"/>
        <end position="353"/>
    </location>
</feature>
<organism evidence="7 8">
    <name type="scientific">Blastococcus colisei</name>
    <dbReference type="NCBI Taxonomy" id="1564162"/>
    <lineage>
        <taxon>Bacteria</taxon>
        <taxon>Bacillati</taxon>
        <taxon>Actinomycetota</taxon>
        <taxon>Actinomycetes</taxon>
        <taxon>Geodermatophilales</taxon>
        <taxon>Geodermatophilaceae</taxon>
        <taxon>Blastococcus</taxon>
    </lineage>
</organism>
<dbReference type="EMBL" id="VFQE01000002">
    <property type="protein sequence ID" value="TQN37898.1"/>
    <property type="molecule type" value="Genomic_DNA"/>
</dbReference>
<evidence type="ECO:0000313" key="7">
    <source>
        <dbReference type="EMBL" id="TQN37898.1"/>
    </source>
</evidence>
<feature type="transmembrane region" description="Helical" evidence="5">
    <location>
        <begin position="141"/>
        <end position="162"/>
    </location>
</feature>
<dbReference type="GO" id="GO:0016020">
    <property type="term" value="C:membrane"/>
    <property type="evidence" value="ECO:0007669"/>
    <property type="project" value="UniProtKB-SubCell"/>
</dbReference>
<feature type="transmembrane region" description="Helical" evidence="5">
    <location>
        <begin position="227"/>
        <end position="244"/>
    </location>
</feature>
<feature type="transmembrane region" description="Helical" evidence="5">
    <location>
        <begin position="250"/>
        <end position="271"/>
    </location>
</feature>
<keyword evidence="2 5" id="KW-0812">Transmembrane</keyword>
<protein>
    <submittedName>
        <fullName evidence="7">O-antigen ligase</fullName>
    </submittedName>
</protein>
<dbReference type="PANTHER" id="PTHR37422:SF13">
    <property type="entry name" value="LIPOPOLYSACCHARIDE BIOSYNTHESIS PROTEIN PA4999-RELATED"/>
    <property type="match status" value="1"/>
</dbReference>
<evidence type="ECO:0000256" key="5">
    <source>
        <dbReference type="SAM" id="Phobius"/>
    </source>
</evidence>
<feature type="transmembrane region" description="Helical" evidence="5">
    <location>
        <begin position="370"/>
        <end position="388"/>
    </location>
</feature>
<evidence type="ECO:0000313" key="8">
    <source>
        <dbReference type="Proteomes" id="UP000319865"/>
    </source>
</evidence>